<dbReference type="CDD" id="cd06225">
    <property type="entry name" value="HAMP"/>
    <property type="match status" value="1"/>
</dbReference>
<dbReference type="SMART" id="SM00283">
    <property type="entry name" value="MA"/>
    <property type="match status" value="1"/>
</dbReference>
<dbReference type="PANTHER" id="PTHR32089">
    <property type="entry name" value="METHYL-ACCEPTING CHEMOTAXIS PROTEIN MCPB"/>
    <property type="match status" value="1"/>
</dbReference>
<keyword evidence="4" id="KW-0812">Transmembrane</keyword>
<dbReference type="PROSITE" id="PS51257">
    <property type="entry name" value="PROKAR_LIPOPROTEIN"/>
    <property type="match status" value="1"/>
</dbReference>
<dbReference type="PROSITE" id="PS50111">
    <property type="entry name" value="CHEMOTAXIS_TRANSDUC_2"/>
    <property type="match status" value="1"/>
</dbReference>
<dbReference type="STRING" id="52560.SAMN04488082_1149"/>
<dbReference type="Pfam" id="PF00672">
    <property type="entry name" value="HAMP"/>
    <property type="match status" value="1"/>
</dbReference>
<accession>A0A1I3WT50</accession>
<dbReference type="Proteomes" id="UP000198635">
    <property type="component" value="Unassembled WGS sequence"/>
</dbReference>
<feature type="transmembrane region" description="Helical" evidence="4">
    <location>
        <begin position="7"/>
        <end position="27"/>
    </location>
</feature>
<evidence type="ECO:0000256" key="3">
    <source>
        <dbReference type="PROSITE-ProRule" id="PRU00284"/>
    </source>
</evidence>
<name>A0A1I3WT50_9BACT</name>
<comment type="similarity">
    <text evidence="2">Belongs to the methyl-accepting chemotaxis (MCP) protein family.</text>
</comment>
<evidence type="ECO:0000313" key="7">
    <source>
        <dbReference type="EMBL" id="SFK09636.1"/>
    </source>
</evidence>
<proteinExistence type="inferred from homology"/>
<dbReference type="PROSITE" id="PS50885">
    <property type="entry name" value="HAMP"/>
    <property type="match status" value="1"/>
</dbReference>
<evidence type="ECO:0000259" key="5">
    <source>
        <dbReference type="PROSITE" id="PS50111"/>
    </source>
</evidence>
<organism evidence="7 8">
    <name type="scientific">Desulfomicrobium apsheronum</name>
    <dbReference type="NCBI Taxonomy" id="52560"/>
    <lineage>
        <taxon>Bacteria</taxon>
        <taxon>Pseudomonadati</taxon>
        <taxon>Thermodesulfobacteriota</taxon>
        <taxon>Desulfovibrionia</taxon>
        <taxon>Desulfovibrionales</taxon>
        <taxon>Desulfomicrobiaceae</taxon>
        <taxon>Desulfomicrobium</taxon>
    </lineage>
</organism>
<gene>
    <name evidence="7" type="ORF">SAMN04488082_1149</name>
</gene>
<dbReference type="SUPFAM" id="SSF58104">
    <property type="entry name" value="Methyl-accepting chemotaxis protein (MCP) signaling domain"/>
    <property type="match status" value="1"/>
</dbReference>
<dbReference type="Pfam" id="PF00015">
    <property type="entry name" value="MCPsignal"/>
    <property type="match status" value="1"/>
</dbReference>
<reference evidence="8" key="1">
    <citation type="submission" date="2016-10" db="EMBL/GenBank/DDBJ databases">
        <authorList>
            <person name="Varghese N."/>
            <person name="Submissions S."/>
        </authorList>
    </citation>
    <scope>NUCLEOTIDE SEQUENCE [LARGE SCALE GENOMIC DNA]</scope>
    <source>
        <strain evidence="8">DSM 5918</strain>
    </source>
</reference>
<dbReference type="SMART" id="SM00304">
    <property type="entry name" value="HAMP"/>
    <property type="match status" value="1"/>
</dbReference>
<dbReference type="InterPro" id="IPR004089">
    <property type="entry name" value="MCPsignal_dom"/>
</dbReference>
<sequence>MSIKFKMYGIGIVFFMAIGCLTGVSLYEVFAIKSIYNDVVLRDIGGKINVLEINRDVNYVSRLTRNMMLGSNIEKDIQGLEKVIKNITDSYASLKSRITDREETEILDNAERTTMSFVNHGYQFCLDLKDVRQDMRATHFSDYQKLATPLANESREYMAALIELKDKKLAAATLQMESTITEMFRIISLIALITTAVALLMVFSVGRSVTRSIQQVVSVVETMANNDLTCQVAEGGNDETGKMLRATRRMLDTLKETLGSVIGGVGALASSSSELAVVSRKIFEGAADMREKSHGVAAAAEEMGVNISSVAAAAEQSSTNIGMIASAAEEMNSTMSEIAANTGKTRETSAKTVFRAKRASENMTNLSSAAVEIGKIIETINVISGQTNLLALNATIEAARAGEAGRGFAVVANEIKELAQQTARATEEIKNNVGSIQTLTVETVGEIKVITDEIGNVSGMIDGVAVAVDQQALATREIADNVSQAAGGLQEVTKNVSQSSLMANEIAQEIAKINERISEVSHGSAEVDASAASLQNLSEKLQKSVSIFKI</sequence>
<keyword evidence="8" id="KW-1185">Reference proteome</keyword>
<dbReference type="GO" id="GO:0016020">
    <property type="term" value="C:membrane"/>
    <property type="evidence" value="ECO:0007669"/>
    <property type="project" value="InterPro"/>
</dbReference>
<feature type="domain" description="HAMP" evidence="6">
    <location>
        <begin position="207"/>
        <end position="259"/>
    </location>
</feature>
<keyword evidence="4" id="KW-0472">Membrane</keyword>
<evidence type="ECO:0000313" key="8">
    <source>
        <dbReference type="Proteomes" id="UP000198635"/>
    </source>
</evidence>
<keyword evidence="1 3" id="KW-0807">Transducer</keyword>
<feature type="transmembrane region" description="Helical" evidence="4">
    <location>
        <begin position="183"/>
        <end position="205"/>
    </location>
</feature>
<dbReference type="Gene3D" id="1.10.8.500">
    <property type="entry name" value="HAMP domain in histidine kinase"/>
    <property type="match status" value="1"/>
</dbReference>
<keyword evidence="4" id="KW-1133">Transmembrane helix</keyword>
<evidence type="ECO:0000256" key="4">
    <source>
        <dbReference type="SAM" id="Phobius"/>
    </source>
</evidence>
<dbReference type="AlphaFoldDB" id="A0A1I3WT50"/>
<feature type="domain" description="Methyl-accepting transducer" evidence="5">
    <location>
        <begin position="278"/>
        <end position="514"/>
    </location>
</feature>
<dbReference type="EMBL" id="FORX01000014">
    <property type="protein sequence ID" value="SFK09636.1"/>
    <property type="molecule type" value="Genomic_DNA"/>
</dbReference>
<evidence type="ECO:0000256" key="1">
    <source>
        <dbReference type="ARBA" id="ARBA00023224"/>
    </source>
</evidence>
<dbReference type="Gene3D" id="1.10.287.950">
    <property type="entry name" value="Methyl-accepting chemotaxis protein"/>
    <property type="match status" value="1"/>
</dbReference>
<protein>
    <submittedName>
        <fullName evidence="7">Methyl-accepting chemotaxis protein</fullName>
    </submittedName>
</protein>
<dbReference type="OrthoDB" id="1808874at2"/>
<dbReference type="GO" id="GO:0007165">
    <property type="term" value="P:signal transduction"/>
    <property type="evidence" value="ECO:0007669"/>
    <property type="project" value="UniProtKB-KW"/>
</dbReference>
<dbReference type="PANTHER" id="PTHR32089:SF112">
    <property type="entry name" value="LYSOZYME-LIKE PROTEIN-RELATED"/>
    <property type="match status" value="1"/>
</dbReference>
<evidence type="ECO:0000256" key="2">
    <source>
        <dbReference type="ARBA" id="ARBA00029447"/>
    </source>
</evidence>
<evidence type="ECO:0000259" key="6">
    <source>
        <dbReference type="PROSITE" id="PS50885"/>
    </source>
</evidence>
<dbReference type="InterPro" id="IPR003660">
    <property type="entry name" value="HAMP_dom"/>
</dbReference>